<accession>A0A9P8AMX7</accession>
<dbReference type="Pfam" id="PF24968">
    <property type="entry name" value="DUF7770"/>
    <property type="match status" value="1"/>
</dbReference>
<gene>
    <name evidence="2" type="ORF">BT62DRAFT_923425</name>
</gene>
<proteinExistence type="predicted"/>
<evidence type="ECO:0000259" key="1">
    <source>
        <dbReference type="Pfam" id="PF24968"/>
    </source>
</evidence>
<reference evidence="2" key="1">
    <citation type="submission" date="2020-11" db="EMBL/GenBank/DDBJ databases">
        <title>Adaptations for nitrogen fixation in a non-lichenized fungal sporocarp promotes dispersal by wood-feeding termites.</title>
        <authorList>
            <consortium name="DOE Joint Genome Institute"/>
            <person name="Koch R.A."/>
            <person name="Yoon G."/>
            <person name="Arayal U."/>
            <person name="Lail K."/>
            <person name="Amirebrahimi M."/>
            <person name="Labutti K."/>
            <person name="Lipzen A."/>
            <person name="Riley R."/>
            <person name="Barry K."/>
            <person name="Henrissat B."/>
            <person name="Grigoriev I.V."/>
            <person name="Herr J.R."/>
            <person name="Aime M.C."/>
        </authorList>
    </citation>
    <scope>NUCLEOTIDE SEQUENCE</scope>
    <source>
        <strain evidence="2">MCA 3950</strain>
    </source>
</reference>
<dbReference type="Proteomes" id="UP000812287">
    <property type="component" value="Unassembled WGS sequence"/>
</dbReference>
<dbReference type="AlphaFoldDB" id="A0A9P8AMX7"/>
<dbReference type="GeneID" id="66106804"/>
<name>A0A9P8AMX7_9AGAR</name>
<feature type="domain" description="DUF7770" evidence="1">
    <location>
        <begin position="106"/>
        <end position="250"/>
    </location>
</feature>
<evidence type="ECO:0000313" key="2">
    <source>
        <dbReference type="EMBL" id="KAG7441335.1"/>
    </source>
</evidence>
<dbReference type="InterPro" id="IPR056672">
    <property type="entry name" value="DUF7770"/>
</dbReference>
<organism evidence="2 3">
    <name type="scientific">Guyanagaster necrorhizus</name>
    <dbReference type="NCBI Taxonomy" id="856835"/>
    <lineage>
        <taxon>Eukaryota</taxon>
        <taxon>Fungi</taxon>
        <taxon>Dikarya</taxon>
        <taxon>Basidiomycota</taxon>
        <taxon>Agaricomycotina</taxon>
        <taxon>Agaricomycetes</taxon>
        <taxon>Agaricomycetidae</taxon>
        <taxon>Agaricales</taxon>
        <taxon>Marasmiineae</taxon>
        <taxon>Physalacriaceae</taxon>
        <taxon>Guyanagaster</taxon>
    </lineage>
</organism>
<dbReference type="OrthoDB" id="3527137at2759"/>
<keyword evidence="3" id="KW-1185">Reference proteome</keyword>
<evidence type="ECO:0000313" key="3">
    <source>
        <dbReference type="Proteomes" id="UP000812287"/>
    </source>
</evidence>
<protein>
    <recommendedName>
        <fullName evidence="1">DUF7770 domain-containing protein</fullName>
    </recommendedName>
</protein>
<comment type="caution">
    <text evidence="2">The sequence shown here is derived from an EMBL/GenBank/DDBJ whole genome shotgun (WGS) entry which is preliminary data.</text>
</comment>
<dbReference type="EMBL" id="MU250561">
    <property type="protein sequence ID" value="KAG7441335.1"/>
    <property type="molecule type" value="Genomic_DNA"/>
</dbReference>
<dbReference type="RefSeq" id="XP_043034835.1">
    <property type="nucleotide sequence ID" value="XM_043184507.1"/>
</dbReference>
<sequence>MFTDCHPDHQAPHVAAAHALPVHFDTGLARGDKLGVPKSYCACSDDDAGYPCFLSSSNDTSSTGDRMVFNLPDRASFKFPVHESHDILRTQADGIAIVGIIVGGVYHFRVFLFNLLEKRCLRIDCNPLPIDANGIEKACVDFATKKYLYPIPPIRISEISRSTGAFSYGLQPHVQIGTILELLFTHLKRDKYLFYNGRGCRHWCATILNDLETHGFVSNGATGHFETWEMMKHRELGTYFPMPRIQGAFYN</sequence>